<dbReference type="RefSeq" id="WP_206965979.1">
    <property type="nucleotide sequence ID" value="NZ_JAFLVX010000016.1"/>
</dbReference>
<name>A0ABS3HU05_9ENTE</name>
<evidence type="ECO:0000313" key="2">
    <source>
        <dbReference type="Proteomes" id="UP000664857"/>
    </source>
</evidence>
<gene>
    <name evidence="1" type="ORF">DOK76_06510</name>
</gene>
<organism evidence="1 2">
    <name type="scientific">Candidatus Vagococcus giribetii</name>
    <dbReference type="NCBI Taxonomy" id="2230876"/>
    <lineage>
        <taxon>Bacteria</taxon>
        <taxon>Bacillati</taxon>
        <taxon>Bacillota</taxon>
        <taxon>Bacilli</taxon>
        <taxon>Lactobacillales</taxon>
        <taxon>Enterococcaceae</taxon>
        <taxon>Vagococcus</taxon>
    </lineage>
</organism>
<sequence length="49" mass="5710">MNEKDVSAYVNLAMKNLFFAKLQRENVVSEVNRLIKSKDINEVNKLLNK</sequence>
<comment type="caution">
    <text evidence="1">The sequence shown here is derived from an EMBL/GenBank/DDBJ whole genome shotgun (WGS) entry which is preliminary data.</text>
</comment>
<evidence type="ECO:0000313" key="1">
    <source>
        <dbReference type="EMBL" id="MBO0476717.1"/>
    </source>
</evidence>
<dbReference type="Proteomes" id="UP000664857">
    <property type="component" value="Unassembled WGS sequence"/>
</dbReference>
<dbReference type="EMBL" id="JAFLVX010000016">
    <property type="protein sequence ID" value="MBO0476717.1"/>
    <property type="molecule type" value="Genomic_DNA"/>
</dbReference>
<reference evidence="1 2" key="1">
    <citation type="submission" date="2021-03" db="EMBL/GenBank/DDBJ databases">
        <title>Enterococcal diversity collection.</title>
        <authorList>
            <person name="Gilmore M.S."/>
            <person name="Schwartzman J."/>
            <person name="Van Tyne D."/>
            <person name="Martin M."/>
            <person name="Earl A.M."/>
            <person name="Manson A.L."/>
            <person name="Straub T."/>
            <person name="Salamzade R."/>
            <person name="Saavedra J."/>
            <person name="Lebreton F."/>
            <person name="Prichula J."/>
            <person name="Schaufler K."/>
            <person name="Gaca A."/>
            <person name="Sgardioli B."/>
            <person name="Wagenaar J."/>
            <person name="Strong T."/>
        </authorList>
    </citation>
    <scope>NUCLEOTIDE SEQUENCE [LARGE SCALE GENOMIC DNA]</scope>
    <source>
        <strain evidence="1 2">DIV0080</strain>
    </source>
</reference>
<proteinExistence type="predicted"/>
<keyword evidence="2" id="KW-1185">Reference proteome</keyword>
<protein>
    <submittedName>
        <fullName evidence="1">Uncharacterized protein</fullName>
    </submittedName>
</protein>
<accession>A0ABS3HU05</accession>